<evidence type="ECO:0000256" key="5">
    <source>
        <dbReference type="ARBA" id="ARBA00022664"/>
    </source>
</evidence>
<evidence type="ECO:0000256" key="6">
    <source>
        <dbReference type="ARBA" id="ARBA00023187"/>
    </source>
</evidence>
<feature type="region of interest" description="Disordered" evidence="9">
    <location>
        <begin position="272"/>
        <end position="293"/>
    </location>
</feature>
<evidence type="ECO:0000256" key="9">
    <source>
        <dbReference type="SAM" id="MobiDB-lite"/>
    </source>
</evidence>
<dbReference type="GO" id="GO:0005634">
    <property type="term" value="C:nucleus"/>
    <property type="evidence" value="ECO:0007669"/>
    <property type="project" value="UniProtKB-SubCell"/>
</dbReference>
<feature type="domain" description="SDE2-like" evidence="11">
    <location>
        <begin position="69"/>
        <end position="165"/>
    </location>
</feature>
<dbReference type="InterPro" id="IPR053822">
    <property type="entry name" value="SDE2-like_dom"/>
</dbReference>
<feature type="compositionally biased region" description="Acidic residues" evidence="9">
    <location>
        <begin position="195"/>
        <end position="204"/>
    </location>
</feature>
<evidence type="ECO:0000256" key="1">
    <source>
        <dbReference type="ARBA" id="ARBA00004123"/>
    </source>
</evidence>
<comment type="caution">
    <text evidence="12">The sequence shown here is derived from an EMBL/GenBank/DDBJ whole genome shotgun (WGS) entry which is preliminary data.</text>
</comment>
<comment type="subcellular location">
    <subcellularLocation>
        <location evidence="2">Cytoplasm</location>
    </subcellularLocation>
    <subcellularLocation>
        <location evidence="1">Nucleus</location>
    </subcellularLocation>
</comment>
<name>A0A8X6FKD3_TRICU</name>
<dbReference type="PANTHER" id="PTHR12786:SF1">
    <property type="entry name" value="SPLICING REGULATOR SDE2"/>
    <property type="match status" value="1"/>
</dbReference>
<evidence type="ECO:0000256" key="8">
    <source>
        <dbReference type="ARBA" id="ARBA00023306"/>
    </source>
</evidence>
<dbReference type="GO" id="GO:0008380">
    <property type="term" value="P:RNA splicing"/>
    <property type="evidence" value="ECO:0007669"/>
    <property type="project" value="UniProtKB-KW"/>
</dbReference>
<evidence type="ECO:0000313" key="12">
    <source>
        <dbReference type="EMBL" id="GFQ82047.1"/>
    </source>
</evidence>
<dbReference type="PANTHER" id="PTHR12786">
    <property type="entry name" value="SPLICING FACTOR SF3A-RELATED"/>
    <property type="match status" value="1"/>
</dbReference>
<evidence type="ECO:0000256" key="4">
    <source>
        <dbReference type="ARBA" id="ARBA00022490"/>
    </source>
</evidence>
<keyword evidence="13" id="KW-1185">Reference proteome</keyword>
<keyword evidence="7" id="KW-0539">Nucleus</keyword>
<evidence type="ECO:0000256" key="2">
    <source>
        <dbReference type="ARBA" id="ARBA00004496"/>
    </source>
</evidence>
<dbReference type="Pfam" id="PF22782">
    <property type="entry name" value="SDE2"/>
    <property type="match status" value="1"/>
</dbReference>
<keyword evidence="5" id="KW-0507">mRNA processing</keyword>
<feature type="domain" description="SDE2/SF3A3 SAP" evidence="10">
    <location>
        <begin position="332"/>
        <end position="405"/>
    </location>
</feature>
<accession>A0A8X6FKD3</accession>
<comment type="similarity">
    <text evidence="3">Belongs to the SDE2 family.</text>
</comment>
<dbReference type="Proteomes" id="UP000887116">
    <property type="component" value="Unassembled WGS sequence"/>
</dbReference>
<dbReference type="AlphaFoldDB" id="A0A8X6FKD3"/>
<feature type="compositionally biased region" description="Low complexity" evidence="9">
    <location>
        <begin position="205"/>
        <end position="220"/>
    </location>
</feature>
<keyword evidence="4" id="KW-0963">Cytoplasm</keyword>
<dbReference type="EMBL" id="BMAO01002622">
    <property type="protein sequence ID" value="GFQ82047.1"/>
    <property type="molecule type" value="Genomic_DNA"/>
</dbReference>
<dbReference type="GO" id="GO:0006397">
    <property type="term" value="P:mRNA processing"/>
    <property type="evidence" value="ECO:0007669"/>
    <property type="project" value="UniProtKB-KW"/>
</dbReference>
<dbReference type="OrthoDB" id="547031at2759"/>
<keyword evidence="8" id="KW-0131">Cell cycle</keyword>
<dbReference type="GO" id="GO:0005737">
    <property type="term" value="C:cytoplasm"/>
    <property type="evidence" value="ECO:0007669"/>
    <property type="project" value="UniProtKB-SubCell"/>
</dbReference>
<evidence type="ECO:0000256" key="3">
    <source>
        <dbReference type="ARBA" id="ARBA00008726"/>
    </source>
</evidence>
<protein>
    <submittedName>
        <fullName evidence="12">Replication stress response regulator SDE2</fullName>
    </submittedName>
</protein>
<feature type="region of interest" description="Disordered" evidence="9">
    <location>
        <begin position="169"/>
        <end position="246"/>
    </location>
</feature>
<keyword evidence="6" id="KW-0508">mRNA splicing</keyword>
<evidence type="ECO:0000313" key="13">
    <source>
        <dbReference type="Proteomes" id="UP000887116"/>
    </source>
</evidence>
<dbReference type="InterPro" id="IPR025086">
    <property type="entry name" value="SDE2/SF3A3_SAP"/>
</dbReference>
<reference evidence="12" key="1">
    <citation type="submission" date="2020-07" db="EMBL/GenBank/DDBJ databases">
        <title>Multicomponent nature underlies the extraordinary mechanical properties of spider dragline silk.</title>
        <authorList>
            <person name="Kono N."/>
            <person name="Nakamura H."/>
            <person name="Mori M."/>
            <person name="Yoshida Y."/>
            <person name="Ohtoshi R."/>
            <person name="Malay A.D."/>
            <person name="Moran D.A.P."/>
            <person name="Tomita M."/>
            <person name="Numata K."/>
            <person name="Arakawa K."/>
        </authorList>
    </citation>
    <scope>NUCLEOTIDE SEQUENCE</scope>
</reference>
<dbReference type="Pfam" id="PF13297">
    <property type="entry name" value="SDE2_2C"/>
    <property type="match status" value="1"/>
</dbReference>
<evidence type="ECO:0000259" key="11">
    <source>
        <dbReference type="Pfam" id="PF22782"/>
    </source>
</evidence>
<feature type="compositionally biased region" description="Polar residues" evidence="9">
    <location>
        <begin position="275"/>
        <end position="289"/>
    </location>
</feature>
<proteinExistence type="inferred from homology"/>
<organism evidence="12 13">
    <name type="scientific">Trichonephila clavata</name>
    <name type="common">Joro spider</name>
    <name type="synonym">Nephila clavata</name>
    <dbReference type="NCBI Taxonomy" id="2740835"/>
    <lineage>
        <taxon>Eukaryota</taxon>
        <taxon>Metazoa</taxon>
        <taxon>Ecdysozoa</taxon>
        <taxon>Arthropoda</taxon>
        <taxon>Chelicerata</taxon>
        <taxon>Arachnida</taxon>
        <taxon>Araneae</taxon>
        <taxon>Araneomorphae</taxon>
        <taxon>Entelegynae</taxon>
        <taxon>Araneoidea</taxon>
        <taxon>Nephilidae</taxon>
        <taxon>Trichonephila</taxon>
    </lineage>
</organism>
<evidence type="ECO:0000259" key="10">
    <source>
        <dbReference type="Pfam" id="PF13297"/>
    </source>
</evidence>
<sequence>MVFLRLPFERGVKCASFGNNMVKFEDIRHHLVSSFNIHDFVLYYNGKQLHESQAVPEDGTIHVAFLLPGGKGGFGSMLRAIGAQIEKTTNREACRDLSGRRLRDINEEQRLKKWISKEAEREAEKVQRRKQRIERLKSQPKHNFVDFEYEKEISQLPERIDDALSEGIQKASKRPTEIGACSSQPSKKKRLWMDDFSESSDSDSQEVSSSSENGSNRDNNQTLKSEESEIDCSENSNLSEMKSVDVEEQKLAHDSCSSSEKEQILVQDIVEEHPSTSCSADEQCSSPTTEQKETMLDKNTNTVYKSTITEASTSIKETNSMKPSEIPVDSKDVSTSAADNVLNEDVDLLSFESVSELESLGLDRLKAALIARGLKCGGTLSDRAQRLWRIRGLQPSEYPSNLLAKKK</sequence>
<dbReference type="InterPro" id="IPR051421">
    <property type="entry name" value="RNA_Proc_DNA_Dmg_Regulator"/>
</dbReference>
<evidence type="ECO:0000256" key="7">
    <source>
        <dbReference type="ARBA" id="ARBA00023242"/>
    </source>
</evidence>
<gene>
    <name evidence="12" type="primary">SDE2</name>
    <name evidence="12" type="ORF">TNCT_28041</name>
</gene>